<evidence type="ECO:0000313" key="4">
    <source>
        <dbReference type="Proteomes" id="UP000033121"/>
    </source>
</evidence>
<dbReference type="PANTHER" id="PTHR34599:SF1">
    <property type="entry name" value="PHOSPHATIDIC ACID PHOSPHATASE TYPE 2_HALOPEROXIDASE DOMAIN-CONTAINING PROTEIN"/>
    <property type="match status" value="1"/>
</dbReference>
<organism evidence="3 4">
    <name type="scientific">Flavihumibacter petaseus NBRC 106054</name>
    <dbReference type="NCBI Taxonomy" id="1220578"/>
    <lineage>
        <taxon>Bacteria</taxon>
        <taxon>Pseudomonadati</taxon>
        <taxon>Bacteroidota</taxon>
        <taxon>Chitinophagia</taxon>
        <taxon>Chitinophagales</taxon>
        <taxon>Chitinophagaceae</taxon>
        <taxon>Flavihumibacter</taxon>
    </lineage>
</organism>
<dbReference type="AlphaFoldDB" id="A0A0E9MUY0"/>
<dbReference type="RefSeq" id="WP_046367405.1">
    <property type="nucleotide sequence ID" value="NZ_BBWV01000001.1"/>
</dbReference>
<dbReference type="InterPro" id="IPR052559">
    <property type="entry name" value="V-haloperoxidase"/>
</dbReference>
<reference evidence="3 4" key="1">
    <citation type="submission" date="2015-04" db="EMBL/GenBank/DDBJ databases">
        <title>Whole genome shotgun sequence of Flavihumibacter petaseus NBRC 106054.</title>
        <authorList>
            <person name="Miyazawa S."/>
            <person name="Hosoyama A."/>
            <person name="Hashimoto M."/>
            <person name="Noguchi M."/>
            <person name="Tsuchikane K."/>
            <person name="Ohji S."/>
            <person name="Yamazoe A."/>
            <person name="Ichikawa N."/>
            <person name="Kimura A."/>
            <person name="Fujita N."/>
        </authorList>
    </citation>
    <scope>NUCLEOTIDE SEQUENCE [LARGE SCALE GENOMIC DNA]</scope>
    <source>
        <strain evidence="3 4">NBRC 106054</strain>
    </source>
</reference>
<dbReference type="SUPFAM" id="SSF48317">
    <property type="entry name" value="Acid phosphatase/Vanadium-dependent haloperoxidase"/>
    <property type="match status" value="1"/>
</dbReference>
<proteinExistence type="predicted"/>
<evidence type="ECO:0000259" key="2">
    <source>
        <dbReference type="Pfam" id="PF01569"/>
    </source>
</evidence>
<feature type="domain" description="Phosphatidic acid phosphatase type 2/haloperoxidase" evidence="2">
    <location>
        <begin position="307"/>
        <end position="425"/>
    </location>
</feature>
<keyword evidence="3" id="KW-0378">Hydrolase</keyword>
<dbReference type="Pfam" id="PF01569">
    <property type="entry name" value="PAP2"/>
    <property type="match status" value="1"/>
</dbReference>
<dbReference type="Proteomes" id="UP000033121">
    <property type="component" value="Unassembled WGS sequence"/>
</dbReference>
<evidence type="ECO:0000313" key="3">
    <source>
        <dbReference type="EMBL" id="GAO41557.1"/>
    </source>
</evidence>
<feature type="chain" id="PRO_5002430113" evidence="1">
    <location>
        <begin position="21"/>
        <end position="441"/>
    </location>
</feature>
<name>A0A0E9MUY0_9BACT</name>
<feature type="signal peptide" evidence="1">
    <location>
        <begin position="1"/>
        <end position="20"/>
    </location>
</feature>
<dbReference type="OrthoDB" id="9780455at2"/>
<dbReference type="GO" id="GO:0016787">
    <property type="term" value="F:hydrolase activity"/>
    <property type="evidence" value="ECO:0007669"/>
    <property type="project" value="UniProtKB-KW"/>
</dbReference>
<dbReference type="EMBL" id="BBWV01000001">
    <property type="protein sequence ID" value="GAO41557.1"/>
    <property type="molecule type" value="Genomic_DNA"/>
</dbReference>
<keyword evidence="4" id="KW-1185">Reference proteome</keyword>
<evidence type="ECO:0000256" key="1">
    <source>
        <dbReference type="SAM" id="SignalP"/>
    </source>
</evidence>
<gene>
    <name evidence="3" type="ORF">FPE01S_01_05710</name>
</gene>
<dbReference type="Gene3D" id="1.10.606.20">
    <property type="match status" value="1"/>
</dbReference>
<dbReference type="InterPro" id="IPR000326">
    <property type="entry name" value="PAP2/HPO"/>
</dbReference>
<dbReference type="InterPro" id="IPR036938">
    <property type="entry name" value="PAP2/HPO_sf"/>
</dbReference>
<dbReference type="CDD" id="cd03398">
    <property type="entry name" value="PAP2_haloperoxidase"/>
    <property type="match status" value="1"/>
</dbReference>
<protein>
    <submittedName>
        <fullName evidence="3">Putative hydrolase</fullName>
    </submittedName>
</protein>
<sequence>MKLLVVCCSFLLAFAVQGFAHHYGDWTEMADDPRHIHRAVKKMTDIIVHDIYSPPVASRTYAYISVAGYEAGRFTDKRYRSFAGQLHGLEKLPEPEPGKAYHFPMAAVHAILMVGKSMVISEDSVKAYDEQILKSFAAAGMPDETWKNSKAFGEAIAAAILKWASKDNYQYTRSLPKYNVSDDSSTWKPTAPGYMKAVEPHWGLMRTFVIDSAKQFAPPEILPFSSQKGSPFYNMALEVYETSKKLNDEQILIANFWDCNPFKLNVNGHVMYATKKISPGGHWVNIAAMACQQSRADVMKSLDTYAQLCITLADAFIVCWMEKYRSNVVRPETYISTYIDGDWMPILQTPPFPEYTSGHSVVSAASAVVLTRQFGENFGYTDSTEVEFGIPARKFRSFQQAAEEAAISRMYGGIHYTPAIKFGLAEGKKMAELICIRIKTR</sequence>
<dbReference type="STRING" id="1220578.FPE01S_01_05710"/>
<comment type="caution">
    <text evidence="3">The sequence shown here is derived from an EMBL/GenBank/DDBJ whole genome shotgun (WGS) entry which is preliminary data.</text>
</comment>
<keyword evidence="1" id="KW-0732">Signal</keyword>
<dbReference type="PANTHER" id="PTHR34599">
    <property type="entry name" value="PEROXIDASE-RELATED"/>
    <property type="match status" value="1"/>
</dbReference>
<accession>A0A0E9MUY0</accession>